<dbReference type="FunFam" id="3.40.50.1860:FF:000001">
    <property type="entry name" value="Glutamate racemase"/>
    <property type="match status" value="1"/>
</dbReference>
<accession>A0A2T3MTR9</accession>
<dbReference type="PROSITE" id="PS00924">
    <property type="entry name" value="ASP_GLU_RACEMASE_2"/>
    <property type="match status" value="1"/>
</dbReference>
<keyword evidence="3 7" id="KW-0133">Cell shape</keyword>
<dbReference type="Gene3D" id="3.40.50.1860">
    <property type="match status" value="2"/>
</dbReference>
<comment type="caution">
    <text evidence="8">The sequence shown here is derived from an EMBL/GenBank/DDBJ whole genome shotgun (WGS) entry which is preliminary data.</text>
</comment>
<dbReference type="RefSeq" id="WP_107284681.1">
    <property type="nucleotide sequence ID" value="NZ_PYMC01000016.1"/>
</dbReference>
<gene>
    <name evidence="7" type="primary">murI</name>
    <name evidence="8" type="ORF">C9I89_17845</name>
</gene>
<comment type="pathway">
    <text evidence="7">Cell wall biogenesis; peptidoglycan biosynthesis.</text>
</comment>
<protein>
    <recommendedName>
        <fullName evidence="2 7">Glutamate racemase</fullName>
        <ecNumber evidence="2 7">5.1.1.3</ecNumber>
    </recommendedName>
</protein>
<dbReference type="HAMAP" id="MF_00258">
    <property type="entry name" value="Glu_racemase"/>
    <property type="match status" value="1"/>
</dbReference>
<evidence type="ECO:0000313" key="8">
    <source>
        <dbReference type="EMBL" id="PSW03361.1"/>
    </source>
</evidence>
<dbReference type="GO" id="GO:0071555">
    <property type="term" value="P:cell wall organization"/>
    <property type="evidence" value="ECO:0007669"/>
    <property type="project" value="UniProtKB-KW"/>
</dbReference>
<keyword evidence="6 7" id="KW-0961">Cell wall biogenesis/degradation</keyword>
<keyword evidence="4 7" id="KW-0573">Peptidoglycan synthesis</keyword>
<evidence type="ECO:0000256" key="3">
    <source>
        <dbReference type="ARBA" id="ARBA00022960"/>
    </source>
</evidence>
<dbReference type="InterPro" id="IPR018187">
    <property type="entry name" value="Asp/Glu_racemase_AS_1"/>
</dbReference>
<dbReference type="AlphaFoldDB" id="A0A2T3MTR9"/>
<dbReference type="UniPathway" id="UPA00219"/>
<dbReference type="GO" id="GO:0009252">
    <property type="term" value="P:peptidoglycan biosynthetic process"/>
    <property type="evidence" value="ECO:0007669"/>
    <property type="project" value="UniProtKB-UniRule"/>
</dbReference>
<feature type="active site" description="Proton donor/acceptor" evidence="7">
    <location>
        <position position="182"/>
    </location>
</feature>
<keyword evidence="9" id="KW-1185">Reference proteome</keyword>
<dbReference type="PANTHER" id="PTHR21198">
    <property type="entry name" value="GLUTAMATE RACEMASE"/>
    <property type="match status" value="1"/>
</dbReference>
<comment type="similarity">
    <text evidence="7">Belongs to the aspartate/glutamate racemases family.</text>
</comment>
<evidence type="ECO:0000256" key="6">
    <source>
        <dbReference type="ARBA" id="ARBA00023316"/>
    </source>
</evidence>
<feature type="binding site" evidence="7">
    <location>
        <begin position="9"/>
        <end position="10"/>
    </location>
    <ligand>
        <name>substrate</name>
    </ligand>
</feature>
<dbReference type="EMBL" id="PYMC01000016">
    <property type="protein sequence ID" value="PSW03361.1"/>
    <property type="molecule type" value="Genomic_DNA"/>
</dbReference>
<evidence type="ECO:0000256" key="4">
    <source>
        <dbReference type="ARBA" id="ARBA00022984"/>
    </source>
</evidence>
<dbReference type="OrthoDB" id="9801055at2"/>
<dbReference type="GO" id="GO:0008881">
    <property type="term" value="F:glutamate racemase activity"/>
    <property type="evidence" value="ECO:0007669"/>
    <property type="project" value="UniProtKB-UniRule"/>
</dbReference>
<proteinExistence type="inferred from homology"/>
<dbReference type="InterPro" id="IPR033134">
    <property type="entry name" value="Asp/Glu_racemase_AS_2"/>
</dbReference>
<feature type="active site" description="Proton donor/acceptor" evidence="7">
    <location>
        <position position="73"/>
    </location>
</feature>
<dbReference type="Pfam" id="PF01177">
    <property type="entry name" value="Asp_Glu_race"/>
    <property type="match status" value="1"/>
</dbReference>
<dbReference type="PROSITE" id="PS00923">
    <property type="entry name" value="ASP_GLU_RACEMASE_1"/>
    <property type="match status" value="1"/>
</dbReference>
<organism evidence="8 9">
    <name type="scientific">Photobacterium lipolyticum</name>
    <dbReference type="NCBI Taxonomy" id="266810"/>
    <lineage>
        <taxon>Bacteria</taxon>
        <taxon>Pseudomonadati</taxon>
        <taxon>Pseudomonadota</taxon>
        <taxon>Gammaproteobacteria</taxon>
        <taxon>Vibrionales</taxon>
        <taxon>Vibrionaceae</taxon>
        <taxon>Photobacterium</taxon>
    </lineage>
</organism>
<evidence type="ECO:0000256" key="5">
    <source>
        <dbReference type="ARBA" id="ARBA00023235"/>
    </source>
</evidence>
<dbReference type="InterPro" id="IPR015942">
    <property type="entry name" value="Asp/Glu/hydantoin_racemase"/>
</dbReference>
<keyword evidence="5 7" id="KW-0413">Isomerase</keyword>
<comment type="catalytic activity">
    <reaction evidence="1 7">
        <text>L-glutamate = D-glutamate</text>
        <dbReference type="Rhea" id="RHEA:12813"/>
        <dbReference type="ChEBI" id="CHEBI:29985"/>
        <dbReference type="ChEBI" id="CHEBI:29986"/>
        <dbReference type="EC" id="5.1.1.3"/>
    </reaction>
</comment>
<dbReference type="PANTHER" id="PTHR21198:SF2">
    <property type="entry name" value="GLUTAMATE RACEMASE"/>
    <property type="match status" value="1"/>
</dbReference>
<dbReference type="EC" id="5.1.1.3" evidence="2 7"/>
<dbReference type="InterPro" id="IPR001920">
    <property type="entry name" value="Asp/Glu_race"/>
</dbReference>
<dbReference type="Proteomes" id="UP000240904">
    <property type="component" value="Unassembled WGS sequence"/>
</dbReference>
<dbReference type="NCBIfam" id="TIGR00067">
    <property type="entry name" value="glut_race"/>
    <property type="match status" value="1"/>
</dbReference>
<evidence type="ECO:0000256" key="1">
    <source>
        <dbReference type="ARBA" id="ARBA00001602"/>
    </source>
</evidence>
<evidence type="ECO:0000313" key="9">
    <source>
        <dbReference type="Proteomes" id="UP000240904"/>
    </source>
</evidence>
<comment type="function">
    <text evidence="7">Provides the (R)-glutamate required for cell wall biosynthesis.</text>
</comment>
<evidence type="ECO:0000256" key="2">
    <source>
        <dbReference type="ARBA" id="ARBA00013090"/>
    </source>
</evidence>
<sequence length="263" mass="28443">MVKRVLVFDSGVGGLSVYQEIHALLPQVQYIYAFDNAAFPYGELAEDVLIQRTHHIVCLLVARHDIDLVVIACNTASTIVLPSLRGSLSIPVVGVVPAIKPAAAISKKKVIGLLATPATVKRAYTHDLVQQFACDCDVLMIGSTRLVEMAEEKLRGISVSSDELGKILQPWQGKVDSIVLGCTHFPLIKEDILLAFRSAVQIVDSGKAIANRVQLLLGECVETGGTIENLTYNSAATKDAAALNYSLRKMQLGIIQSLHLPNF</sequence>
<feature type="binding site" evidence="7">
    <location>
        <begin position="41"/>
        <end position="42"/>
    </location>
    <ligand>
        <name>substrate</name>
    </ligand>
</feature>
<dbReference type="InterPro" id="IPR004391">
    <property type="entry name" value="Glu_race"/>
</dbReference>
<dbReference type="SUPFAM" id="SSF53681">
    <property type="entry name" value="Aspartate/glutamate racemase"/>
    <property type="match status" value="2"/>
</dbReference>
<feature type="binding site" evidence="7">
    <location>
        <begin position="183"/>
        <end position="184"/>
    </location>
    <ligand>
        <name>substrate</name>
    </ligand>
</feature>
<feature type="binding site" evidence="7">
    <location>
        <begin position="74"/>
        <end position="75"/>
    </location>
    <ligand>
        <name>substrate</name>
    </ligand>
</feature>
<evidence type="ECO:0000256" key="7">
    <source>
        <dbReference type="HAMAP-Rule" id="MF_00258"/>
    </source>
</evidence>
<reference evidence="8 9" key="1">
    <citation type="submission" date="2018-03" db="EMBL/GenBank/DDBJ databases">
        <title>Whole genome sequencing of Histamine producing bacteria.</title>
        <authorList>
            <person name="Butler K."/>
        </authorList>
    </citation>
    <scope>NUCLEOTIDE SEQUENCE [LARGE SCALE GENOMIC DNA]</scope>
    <source>
        <strain evidence="8 9">DSM 16190</strain>
    </source>
</reference>
<name>A0A2T3MTR9_9GAMM</name>
<dbReference type="GO" id="GO:0008360">
    <property type="term" value="P:regulation of cell shape"/>
    <property type="evidence" value="ECO:0007669"/>
    <property type="project" value="UniProtKB-KW"/>
</dbReference>